<dbReference type="InterPro" id="IPR042099">
    <property type="entry name" value="ANL_N_sf"/>
</dbReference>
<accession>A0ABP8PM10</accession>
<dbReference type="PANTHER" id="PTHR43767">
    <property type="entry name" value="LONG-CHAIN-FATTY-ACID--COA LIGASE"/>
    <property type="match status" value="1"/>
</dbReference>
<comment type="caution">
    <text evidence="3">The sequence shown here is derived from an EMBL/GenBank/DDBJ whole genome shotgun (WGS) entry which is preliminary data.</text>
</comment>
<evidence type="ECO:0000256" key="1">
    <source>
        <dbReference type="SAM" id="MobiDB-lite"/>
    </source>
</evidence>
<dbReference type="Pfam" id="PF00501">
    <property type="entry name" value="AMP-binding"/>
    <property type="match status" value="1"/>
</dbReference>
<name>A0ABP8PM10_9NOCA</name>
<dbReference type="Proteomes" id="UP001501183">
    <property type="component" value="Unassembled WGS sequence"/>
</dbReference>
<feature type="compositionally biased region" description="Basic and acidic residues" evidence="1">
    <location>
        <begin position="99"/>
        <end position="115"/>
    </location>
</feature>
<protein>
    <recommendedName>
        <fullName evidence="2">AMP-dependent synthetase/ligase domain-containing protein</fullName>
    </recommendedName>
</protein>
<reference evidence="4" key="1">
    <citation type="journal article" date="2019" name="Int. J. Syst. Evol. Microbiol.">
        <title>The Global Catalogue of Microorganisms (GCM) 10K type strain sequencing project: providing services to taxonomists for standard genome sequencing and annotation.</title>
        <authorList>
            <consortium name="The Broad Institute Genomics Platform"/>
            <consortium name="The Broad Institute Genome Sequencing Center for Infectious Disease"/>
            <person name="Wu L."/>
            <person name="Ma J."/>
        </authorList>
    </citation>
    <scope>NUCLEOTIDE SEQUENCE [LARGE SCALE GENOMIC DNA]</scope>
    <source>
        <strain evidence="4">JCM 32206</strain>
    </source>
</reference>
<dbReference type="PANTHER" id="PTHR43767:SF12">
    <property type="entry name" value="AMP-DEPENDENT SYNTHETASE AND LIGASE"/>
    <property type="match status" value="1"/>
</dbReference>
<organism evidence="3 4">
    <name type="scientific">Rhodococcus olei</name>
    <dbReference type="NCBI Taxonomy" id="2161675"/>
    <lineage>
        <taxon>Bacteria</taxon>
        <taxon>Bacillati</taxon>
        <taxon>Actinomycetota</taxon>
        <taxon>Actinomycetes</taxon>
        <taxon>Mycobacteriales</taxon>
        <taxon>Nocardiaceae</taxon>
        <taxon>Rhodococcus</taxon>
    </lineage>
</organism>
<gene>
    <name evidence="3" type="ORF">GCM10023094_47520</name>
</gene>
<feature type="region of interest" description="Disordered" evidence="1">
    <location>
        <begin position="85"/>
        <end position="115"/>
    </location>
</feature>
<dbReference type="SUPFAM" id="SSF56801">
    <property type="entry name" value="Acetyl-CoA synthetase-like"/>
    <property type="match status" value="1"/>
</dbReference>
<evidence type="ECO:0000259" key="2">
    <source>
        <dbReference type="Pfam" id="PF00501"/>
    </source>
</evidence>
<evidence type="ECO:0000313" key="4">
    <source>
        <dbReference type="Proteomes" id="UP001501183"/>
    </source>
</evidence>
<dbReference type="InterPro" id="IPR000873">
    <property type="entry name" value="AMP-dep_synth/lig_dom"/>
</dbReference>
<keyword evidence="4" id="KW-1185">Reference proteome</keyword>
<dbReference type="EMBL" id="BAABFB010000072">
    <property type="protein sequence ID" value="GAA4488155.1"/>
    <property type="molecule type" value="Genomic_DNA"/>
</dbReference>
<proteinExistence type="predicted"/>
<evidence type="ECO:0000313" key="3">
    <source>
        <dbReference type="EMBL" id="GAA4488155.1"/>
    </source>
</evidence>
<dbReference type="Gene3D" id="3.40.50.12780">
    <property type="entry name" value="N-terminal domain of ligase-like"/>
    <property type="match status" value="1"/>
</dbReference>
<sequence length="115" mass="12172">MSYPEVGLDAVLAGAAASYGDRVAIADGAADLTFTDLYDRTLQVAAGLRARGIGGGDRVAIAMPNNLWFPVVYLGTARASRLPVTGGERRIPVSRHGRRDPGSRHGRTAHDGEDR</sequence>
<dbReference type="RefSeq" id="WP_345351344.1">
    <property type="nucleotide sequence ID" value="NZ_BAABFB010000072.1"/>
</dbReference>
<dbReference type="InterPro" id="IPR050237">
    <property type="entry name" value="ATP-dep_AMP-bd_enzyme"/>
</dbReference>
<feature type="domain" description="AMP-dependent synthetase/ligase" evidence="2">
    <location>
        <begin position="15"/>
        <end position="84"/>
    </location>
</feature>